<feature type="transmembrane region" description="Helical" evidence="7">
    <location>
        <begin position="255"/>
        <end position="278"/>
    </location>
</feature>
<feature type="transmembrane region" description="Helical" evidence="7">
    <location>
        <begin position="285"/>
        <end position="314"/>
    </location>
</feature>
<evidence type="ECO:0000256" key="7">
    <source>
        <dbReference type="SAM" id="Phobius"/>
    </source>
</evidence>
<comment type="caution">
    <text evidence="8">The sequence shown here is derived from an EMBL/GenBank/DDBJ whole genome shotgun (WGS) entry which is preliminary data.</text>
</comment>
<evidence type="ECO:0000256" key="6">
    <source>
        <dbReference type="ARBA" id="ARBA00023136"/>
    </source>
</evidence>
<dbReference type="Pfam" id="PF05977">
    <property type="entry name" value="MFS_3"/>
    <property type="match status" value="1"/>
</dbReference>
<keyword evidence="9" id="KW-1185">Reference proteome</keyword>
<keyword evidence="5 7" id="KW-1133">Transmembrane helix</keyword>
<reference evidence="8" key="2">
    <citation type="submission" date="2020-09" db="EMBL/GenBank/DDBJ databases">
        <authorList>
            <person name="Sun Q."/>
            <person name="Zhou Y."/>
        </authorList>
    </citation>
    <scope>NUCLEOTIDE SEQUENCE</scope>
    <source>
        <strain evidence="8">CGMCC 4.7308</strain>
    </source>
</reference>
<dbReference type="InterPro" id="IPR036259">
    <property type="entry name" value="MFS_trans_sf"/>
</dbReference>
<proteinExistence type="predicted"/>
<evidence type="ECO:0000256" key="1">
    <source>
        <dbReference type="ARBA" id="ARBA00004651"/>
    </source>
</evidence>
<protein>
    <submittedName>
        <fullName evidence="8">MFS transporter</fullName>
    </submittedName>
</protein>
<gene>
    <name evidence="8" type="ORF">GCM10011594_16590</name>
</gene>
<feature type="transmembrane region" description="Helical" evidence="7">
    <location>
        <begin position="320"/>
        <end position="339"/>
    </location>
</feature>
<evidence type="ECO:0000313" key="9">
    <source>
        <dbReference type="Proteomes" id="UP000655208"/>
    </source>
</evidence>
<keyword evidence="6 7" id="KW-0472">Membrane</keyword>
<evidence type="ECO:0000313" key="8">
    <source>
        <dbReference type="EMBL" id="GGL97456.1"/>
    </source>
</evidence>
<feature type="transmembrane region" description="Helical" evidence="7">
    <location>
        <begin position="18"/>
        <end position="40"/>
    </location>
</feature>
<dbReference type="PANTHER" id="PTHR23513:SF6">
    <property type="entry name" value="MAJOR FACILITATOR SUPERFAMILY ASSOCIATED DOMAIN-CONTAINING PROTEIN"/>
    <property type="match status" value="1"/>
</dbReference>
<accession>A0A917SUS7</accession>
<comment type="subcellular location">
    <subcellularLocation>
        <location evidence="1">Cell membrane</location>
        <topology evidence="1">Multi-pass membrane protein</topology>
    </subcellularLocation>
</comment>
<dbReference type="SUPFAM" id="SSF103473">
    <property type="entry name" value="MFS general substrate transporter"/>
    <property type="match status" value="1"/>
</dbReference>
<dbReference type="GO" id="GO:0005886">
    <property type="term" value="C:plasma membrane"/>
    <property type="evidence" value="ECO:0007669"/>
    <property type="project" value="UniProtKB-SubCell"/>
</dbReference>
<dbReference type="Gene3D" id="1.20.1250.20">
    <property type="entry name" value="MFS general substrate transporter like domains"/>
    <property type="match status" value="2"/>
</dbReference>
<evidence type="ECO:0000256" key="3">
    <source>
        <dbReference type="ARBA" id="ARBA00022475"/>
    </source>
</evidence>
<keyword evidence="3" id="KW-1003">Cell membrane</keyword>
<reference evidence="8" key="1">
    <citation type="journal article" date="2014" name="Int. J. Syst. Evol. Microbiol.">
        <title>Complete genome sequence of Corynebacterium casei LMG S-19264T (=DSM 44701T), isolated from a smear-ripened cheese.</title>
        <authorList>
            <consortium name="US DOE Joint Genome Institute (JGI-PGF)"/>
            <person name="Walter F."/>
            <person name="Albersmeier A."/>
            <person name="Kalinowski J."/>
            <person name="Ruckert C."/>
        </authorList>
    </citation>
    <scope>NUCLEOTIDE SEQUENCE</scope>
    <source>
        <strain evidence="8">CGMCC 4.7308</strain>
    </source>
</reference>
<dbReference type="PANTHER" id="PTHR23513">
    <property type="entry name" value="INTEGRAL MEMBRANE EFFLUX PROTEIN-RELATED"/>
    <property type="match status" value="1"/>
</dbReference>
<organism evidence="8 9">
    <name type="scientific">Nakamurella endophytica</name>
    <dbReference type="NCBI Taxonomy" id="1748367"/>
    <lineage>
        <taxon>Bacteria</taxon>
        <taxon>Bacillati</taxon>
        <taxon>Actinomycetota</taxon>
        <taxon>Actinomycetes</taxon>
        <taxon>Nakamurellales</taxon>
        <taxon>Nakamurellaceae</taxon>
        <taxon>Nakamurella</taxon>
    </lineage>
</organism>
<sequence length="422" mass="43341">MAGVLAQSAFRRLWTANLAGGFGGQFATFAMSVTAVLVLGAGAGEVGVIAAAAQVGWLSSLLVGVWVDRWRRRSTLLWASWTRCVALLSVALAYLTGVLTVTHLAVVALVLGLCDVFFLTAHDAIVPVLVGRNRVTEARARLQVGDQAVQAGGAGVAGQLLRWLPGPLLYLVSAVLELVSGVLLLSVRVDEQKADRVGREPFAVALRVGLRHVVRHPVLRALLVRNAVVNSGAGMLMALLPVYVLDDLRVSAPAYGLVVSIGAVAGILAAALALRVVATVGDLRVVVVATVALPLGVVVIPVAAVVPSAAFVLLSGAECLIAAVLTVSQVATSGVRAAVTPDAVMGRVSAASRFVTLGVLPLAALAGGWLGSSVGHIGTLFVAAGLMVVAGGLTVASPLRAHRRLPDAWRVPDTVEPRPGLL</sequence>
<dbReference type="Proteomes" id="UP000655208">
    <property type="component" value="Unassembled WGS sequence"/>
</dbReference>
<dbReference type="EMBL" id="BMNA01000003">
    <property type="protein sequence ID" value="GGL97456.1"/>
    <property type="molecule type" value="Genomic_DNA"/>
</dbReference>
<feature type="transmembrane region" description="Helical" evidence="7">
    <location>
        <begin position="168"/>
        <end position="187"/>
    </location>
</feature>
<feature type="transmembrane region" description="Helical" evidence="7">
    <location>
        <begin position="351"/>
        <end position="371"/>
    </location>
</feature>
<keyword evidence="4 7" id="KW-0812">Transmembrane</keyword>
<evidence type="ECO:0000256" key="5">
    <source>
        <dbReference type="ARBA" id="ARBA00022989"/>
    </source>
</evidence>
<dbReference type="RefSeq" id="WP_188941060.1">
    <property type="nucleotide sequence ID" value="NZ_BMNA01000003.1"/>
</dbReference>
<feature type="transmembrane region" description="Helical" evidence="7">
    <location>
        <begin position="87"/>
        <end position="111"/>
    </location>
</feature>
<keyword evidence="2" id="KW-0813">Transport</keyword>
<name>A0A917SUS7_9ACTN</name>
<dbReference type="AlphaFoldDB" id="A0A917SUS7"/>
<dbReference type="InterPro" id="IPR010290">
    <property type="entry name" value="TM_effector"/>
</dbReference>
<dbReference type="CDD" id="cd06173">
    <property type="entry name" value="MFS_MefA_like"/>
    <property type="match status" value="1"/>
</dbReference>
<feature type="transmembrane region" description="Helical" evidence="7">
    <location>
        <begin position="222"/>
        <end position="243"/>
    </location>
</feature>
<evidence type="ECO:0000256" key="4">
    <source>
        <dbReference type="ARBA" id="ARBA00022692"/>
    </source>
</evidence>
<feature type="transmembrane region" description="Helical" evidence="7">
    <location>
        <begin position="377"/>
        <end position="396"/>
    </location>
</feature>
<evidence type="ECO:0000256" key="2">
    <source>
        <dbReference type="ARBA" id="ARBA00022448"/>
    </source>
</evidence>
<feature type="transmembrane region" description="Helical" evidence="7">
    <location>
        <begin position="46"/>
        <end position="67"/>
    </location>
</feature>